<name>A0A508A3D3_9GAMM</name>
<accession>A0A508A3D3</accession>
<sequence>MPDTPDAGLAGPSMPSPRRSPAEEGWRDAFLALELETPAGDGWPRLAARLPRAGTALAGPAPA</sequence>
<feature type="non-terminal residue" evidence="2">
    <location>
        <position position="63"/>
    </location>
</feature>
<feature type="region of interest" description="Disordered" evidence="1">
    <location>
        <begin position="1"/>
        <end position="25"/>
    </location>
</feature>
<evidence type="ECO:0000313" key="3">
    <source>
        <dbReference type="Proteomes" id="UP000318212"/>
    </source>
</evidence>
<protein>
    <submittedName>
        <fullName evidence="2">Uncharacterized protein</fullName>
    </submittedName>
</protein>
<reference evidence="2 3" key="1">
    <citation type="submission" date="2019-06" db="EMBL/GenBank/DDBJ databases">
        <title>Lysobacter alkalisoli sp. nov. isolated from saline soil.</title>
        <authorList>
            <person name="Sun J.-Q."/>
            <person name="Xu L."/>
        </authorList>
    </citation>
    <scope>NUCLEOTIDE SEQUENCE [LARGE SCALE GENOMIC DNA]</scope>
    <source>
        <strain evidence="2 3">JCM 31130</strain>
    </source>
</reference>
<evidence type="ECO:0000313" key="2">
    <source>
        <dbReference type="EMBL" id="TQD42418.1"/>
    </source>
</evidence>
<proteinExistence type="predicted"/>
<keyword evidence="3" id="KW-1185">Reference proteome</keyword>
<dbReference type="AlphaFoldDB" id="A0A508A3D3"/>
<dbReference type="EMBL" id="VICE01000106">
    <property type="protein sequence ID" value="TQD42418.1"/>
    <property type="molecule type" value="Genomic_DNA"/>
</dbReference>
<gene>
    <name evidence="2" type="ORF">FKV25_11545</name>
</gene>
<organism evidence="2 3">
    <name type="scientific">Marilutibacter aestuarii</name>
    <dbReference type="NCBI Taxonomy" id="1706195"/>
    <lineage>
        <taxon>Bacteria</taxon>
        <taxon>Pseudomonadati</taxon>
        <taxon>Pseudomonadota</taxon>
        <taxon>Gammaproteobacteria</taxon>
        <taxon>Lysobacterales</taxon>
        <taxon>Lysobacteraceae</taxon>
        <taxon>Marilutibacter</taxon>
    </lineage>
</organism>
<comment type="caution">
    <text evidence="2">The sequence shown here is derived from an EMBL/GenBank/DDBJ whole genome shotgun (WGS) entry which is preliminary data.</text>
</comment>
<dbReference type="Proteomes" id="UP000318212">
    <property type="component" value="Unassembled WGS sequence"/>
</dbReference>
<evidence type="ECO:0000256" key="1">
    <source>
        <dbReference type="SAM" id="MobiDB-lite"/>
    </source>
</evidence>